<dbReference type="HOGENOM" id="CLU_018914_0_1_6"/>
<dbReference type="OrthoDB" id="9769898at2"/>
<evidence type="ECO:0008006" key="4">
    <source>
        <dbReference type="Google" id="ProtNLM"/>
    </source>
</evidence>
<dbReference type="eggNOG" id="COG4805">
    <property type="taxonomic scope" value="Bacteria"/>
</dbReference>
<protein>
    <recommendedName>
        <fullName evidence="4">Lipoprotein</fullName>
    </recommendedName>
</protein>
<proteinExistence type="predicted"/>
<sequence length="610" mass="69190">MKHWLIAAACALMVACAGTDPKPAAVDEATRAQETAKLNAWFDAQFKQDLERFPTYKTYLGMIDDLDAYGRWNDPSEQAELANIEITKQRLAEMRERFDVNTLTPAAQVSYRFAEFTATNGLALSEYRNSGYVFTQFFGPHTDMSTMLIGYQRVDNADHANAYIRRLESYGDVLNVEIDKAVVRAKQGVLPPAFAYPVVIETSRGLITGAPFDNSGEDSPLWADFVAKVDKLELPEADKAELKTRARTALVSGVKPAYDRLIAVMEQHQKITPADDGVWKLKDGANYYQAQLQNYTTRDDMTAEQIHQLGLDEVARIHDEMRAIMKQVKFDGSLLEFFTHLRESDQFYYANTEAGRARYLAEATAFIDNLMAKAPDYFGTLPKAALEVRAVEPYRIETATGAFYEPGALDGSRPGAYYVNMSDMKELPVYQMETLAYHEGAPGHHFQSSIAQELTDVPMFQKLTWYSAYGEGWALYAEKMGKDMGFFTDPYQDFGRLSYEVFRAARLVVDTGIHHKRWTEQQARDYMMQNTPMTEGDIRDEIRRYIVWPGQAVSYKVGMLTILELRDRAQAELGDKFDYREFHDVVLKNGSVPLSLLGELVDDWVARKKG</sequence>
<organism evidence="2 3">
    <name type="scientific">Simiduia agarivorans (strain DSM 21679 / JCM 13881 / BCRC 17597 / SA1)</name>
    <dbReference type="NCBI Taxonomy" id="1117647"/>
    <lineage>
        <taxon>Bacteria</taxon>
        <taxon>Pseudomonadati</taxon>
        <taxon>Pseudomonadota</taxon>
        <taxon>Gammaproteobacteria</taxon>
        <taxon>Cellvibrionales</taxon>
        <taxon>Cellvibrionaceae</taxon>
        <taxon>Simiduia</taxon>
    </lineage>
</organism>
<evidence type="ECO:0000256" key="1">
    <source>
        <dbReference type="SAM" id="SignalP"/>
    </source>
</evidence>
<dbReference type="PANTHER" id="PTHR33361">
    <property type="entry name" value="GLR0591 PROTEIN"/>
    <property type="match status" value="1"/>
</dbReference>
<dbReference type="Proteomes" id="UP000000466">
    <property type="component" value="Chromosome"/>
</dbReference>
<feature type="chain" id="PRO_5003878546" description="Lipoprotein" evidence="1">
    <location>
        <begin position="18"/>
        <end position="610"/>
    </location>
</feature>
<dbReference type="AlphaFoldDB" id="K4KP33"/>
<feature type="signal peptide" evidence="1">
    <location>
        <begin position="1"/>
        <end position="17"/>
    </location>
</feature>
<gene>
    <name evidence="2" type="ordered locus">M5M_19055</name>
</gene>
<dbReference type="PANTHER" id="PTHR33361:SF16">
    <property type="entry name" value="DUF885 DOMAIN-CONTAINING PROTEIN"/>
    <property type="match status" value="1"/>
</dbReference>
<name>K4KP33_SIMAS</name>
<dbReference type="EMBL" id="CP003746">
    <property type="protein sequence ID" value="AFV00940.1"/>
    <property type="molecule type" value="Genomic_DNA"/>
</dbReference>
<dbReference type="RefSeq" id="WP_015049090.1">
    <property type="nucleotide sequence ID" value="NC_018868.3"/>
</dbReference>
<keyword evidence="3" id="KW-1185">Reference proteome</keyword>
<accession>K4KP33</accession>
<dbReference type="InterPro" id="IPR010281">
    <property type="entry name" value="DUF885"/>
</dbReference>
<dbReference type="STRING" id="1117647.M5M_19055"/>
<evidence type="ECO:0000313" key="2">
    <source>
        <dbReference type="EMBL" id="AFV00940.1"/>
    </source>
</evidence>
<dbReference type="KEGG" id="saga:M5M_19055"/>
<reference evidence="2 3" key="1">
    <citation type="journal article" date="2013" name="Genome Announc.">
        <title>Complete genome sequence of Simiduia agarivorans SA1(T), a marine bacterium able to degrade a variety of polysaccharides.</title>
        <authorList>
            <person name="Lin S.Y."/>
            <person name="Shieh W.Y."/>
            <person name="Chen J.S."/>
            <person name="Tang S.L."/>
        </authorList>
    </citation>
    <scope>NUCLEOTIDE SEQUENCE [LARGE SCALE GENOMIC DNA]</scope>
    <source>
        <strain evidence="3">DSM 21679 / JCM 13881 / BCRC 17597 / SA1</strain>
    </source>
</reference>
<dbReference type="Pfam" id="PF05960">
    <property type="entry name" value="DUF885"/>
    <property type="match status" value="1"/>
</dbReference>
<dbReference type="PROSITE" id="PS51257">
    <property type="entry name" value="PROKAR_LIPOPROTEIN"/>
    <property type="match status" value="1"/>
</dbReference>
<keyword evidence="1" id="KW-0732">Signal</keyword>
<evidence type="ECO:0000313" key="3">
    <source>
        <dbReference type="Proteomes" id="UP000000466"/>
    </source>
</evidence>